<protein>
    <submittedName>
        <fullName evidence="1">Uncharacterized protein</fullName>
    </submittedName>
</protein>
<evidence type="ECO:0000313" key="1">
    <source>
        <dbReference type="EMBL" id="RTZ49349.1"/>
    </source>
</evidence>
<organism evidence="1 2">
    <name type="scientific">Chryseobacterium arthrosphaerae</name>
    <dbReference type="NCBI Taxonomy" id="651561"/>
    <lineage>
        <taxon>Bacteria</taxon>
        <taxon>Pseudomonadati</taxon>
        <taxon>Bacteroidota</taxon>
        <taxon>Flavobacteriia</taxon>
        <taxon>Flavobacteriales</taxon>
        <taxon>Weeksellaceae</taxon>
        <taxon>Chryseobacterium group</taxon>
        <taxon>Chryseobacterium</taxon>
    </lineage>
</organism>
<dbReference type="AlphaFoldDB" id="A0A432DYR4"/>
<evidence type="ECO:0000313" key="2">
    <source>
        <dbReference type="Proteomes" id="UP000276953"/>
    </source>
</evidence>
<sequence>MFLIWITTCFQACNDAVYPEKTNWATDNVNAYFNFKFKTGAVEHQVLTGYDGQIWKNVKVDNKMQQEVFF</sequence>
<reference evidence="1 2" key="1">
    <citation type="submission" date="2018-12" db="EMBL/GenBank/DDBJ databases">
        <title>Draft Genome Sequence of Chryseobacterium arthrosphaerae strain ED882-96 Isolated from the Blood of a Patient with Liver Cirrhosis in Taiwan.</title>
        <authorList>
            <person name="Lin J.-N."/>
            <person name="Lai C.-H."/>
            <person name="Yang C.-H."/>
            <person name="Huang Y.-H."/>
        </authorList>
    </citation>
    <scope>NUCLEOTIDE SEQUENCE [LARGE SCALE GENOMIC DNA]</scope>
    <source>
        <strain evidence="1 2">ED882-96</strain>
    </source>
</reference>
<accession>A0A432DYR4</accession>
<gene>
    <name evidence="1" type="ORF">EJ377_01440</name>
</gene>
<name>A0A432DYR4_9FLAO</name>
<comment type="caution">
    <text evidence="1">The sequence shown here is derived from an EMBL/GenBank/DDBJ whole genome shotgun (WGS) entry which is preliminary data.</text>
</comment>
<dbReference type="EMBL" id="RYFC01000001">
    <property type="protein sequence ID" value="RTZ49349.1"/>
    <property type="molecule type" value="Genomic_DNA"/>
</dbReference>
<dbReference type="Proteomes" id="UP000276953">
    <property type="component" value="Unassembled WGS sequence"/>
</dbReference>
<proteinExistence type="predicted"/>